<dbReference type="InterPro" id="IPR002888">
    <property type="entry name" value="2Fe-2S-bd"/>
</dbReference>
<dbReference type="InterPro" id="IPR012675">
    <property type="entry name" value="Beta-grasp_dom_sf"/>
</dbReference>
<dbReference type="GO" id="GO:0046872">
    <property type="term" value="F:metal ion binding"/>
    <property type="evidence" value="ECO:0007669"/>
    <property type="project" value="UniProtKB-KW"/>
</dbReference>
<evidence type="ECO:0000256" key="3">
    <source>
        <dbReference type="ARBA" id="ARBA00023002"/>
    </source>
</evidence>
<dbReference type="Pfam" id="PF01799">
    <property type="entry name" value="Fer2_2"/>
    <property type="match status" value="1"/>
</dbReference>
<dbReference type="AlphaFoldDB" id="E1R8S7"/>
<dbReference type="Gene3D" id="1.10.150.120">
    <property type="entry name" value="[2Fe-2S]-binding domain"/>
    <property type="match status" value="1"/>
</dbReference>
<dbReference type="InterPro" id="IPR051452">
    <property type="entry name" value="Diverse_Oxidoreductases"/>
</dbReference>
<keyword evidence="2" id="KW-0479">Metal-binding</keyword>
<dbReference type="OrthoDB" id="9796880at2"/>
<dbReference type="FunFam" id="1.10.150.120:FF:000003">
    <property type="entry name" value="Carbon monoxide dehydrogenase, small subunit"/>
    <property type="match status" value="1"/>
</dbReference>
<proteinExistence type="predicted"/>
<keyword evidence="5" id="KW-0411">Iron-sulfur</keyword>
<evidence type="ECO:0000256" key="5">
    <source>
        <dbReference type="ARBA" id="ARBA00023014"/>
    </source>
</evidence>
<dbReference type="PANTHER" id="PTHR44379:SF5">
    <property type="entry name" value="OXIDOREDUCTASE WITH IRON-SULFUR SUBUNIT"/>
    <property type="match status" value="1"/>
</dbReference>
<dbReference type="GO" id="GO:0051537">
    <property type="term" value="F:2 iron, 2 sulfur cluster binding"/>
    <property type="evidence" value="ECO:0007669"/>
    <property type="project" value="UniProtKB-KW"/>
</dbReference>
<evidence type="ECO:0000256" key="1">
    <source>
        <dbReference type="ARBA" id="ARBA00022714"/>
    </source>
</evidence>
<dbReference type="HOGENOM" id="CLU_052511_3_1_12"/>
<dbReference type="Gene3D" id="3.10.20.30">
    <property type="match status" value="1"/>
</dbReference>
<evidence type="ECO:0000313" key="7">
    <source>
        <dbReference type="EMBL" id="ADK81834.1"/>
    </source>
</evidence>
<protein>
    <submittedName>
        <fullName evidence="7">(2Fe-2S)-binding domain protein</fullName>
    </submittedName>
</protein>
<evidence type="ECO:0000256" key="2">
    <source>
        <dbReference type="ARBA" id="ARBA00022723"/>
    </source>
</evidence>
<dbReference type="Proteomes" id="UP000002318">
    <property type="component" value="Chromosome"/>
</dbReference>
<organism evidence="7 8">
    <name type="scientific">Sediminispirochaeta smaragdinae (strain DSM 11293 / JCM 15392 / SEBR 4228)</name>
    <name type="common">Spirochaeta smaragdinae</name>
    <dbReference type="NCBI Taxonomy" id="573413"/>
    <lineage>
        <taxon>Bacteria</taxon>
        <taxon>Pseudomonadati</taxon>
        <taxon>Spirochaetota</taxon>
        <taxon>Spirochaetia</taxon>
        <taxon>Spirochaetales</taxon>
        <taxon>Spirochaetaceae</taxon>
        <taxon>Sediminispirochaeta</taxon>
    </lineage>
</organism>
<dbReference type="KEGG" id="ssm:Spirs_2730"/>
<keyword evidence="8" id="KW-1185">Reference proteome</keyword>
<dbReference type="PANTHER" id="PTHR44379">
    <property type="entry name" value="OXIDOREDUCTASE WITH IRON-SULFUR SUBUNIT"/>
    <property type="match status" value="1"/>
</dbReference>
<dbReference type="STRING" id="573413.Spirs_2730"/>
<accession>E1R8S7</accession>
<sequence length="163" mass="17520">MAEEEFSVNVTINGTPMSLQVRRKWTLLYLVREVLGLTGTKYGCGTNDCGACKVLVDGKAVNSCVIPAKNLDGKCVVTIEGLQENGQLNILQQAFVDAGAIQCGFCTPGMIISATALLRENPDPSEEEIRKALDGNLCRCTGYVNIVKAVALAAERMKEQNHG</sequence>
<gene>
    <name evidence="7" type="ordered locus">Spirs_2730</name>
</gene>
<name>E1R8S7_SEDSS</name>
<dbReference type="CDD" id="cd00207">
    <property type="entry name" value="fer2"/>
    <property type="match status" value="1"/>
</dbReference>
<dbReference type="EMBL" id="CP002116">
    <property type="protein sequence ID" value="ADK81834.1"/>
    <property type="molecule type" value="Genomic_DNA"/>
</dbReference>
<dbReference type="Pfam" id="PF00111">
    <property type="entry name" value="Fer2"/>
    <property type="match status" value="1"/>
</dbReference>
<dbReference type="SUPFAM" id="SSF54292">
    <property type="entry name" value="2Fe-2S ferredoxin-like"/>
    <property type="match status" value="1"/>
</dbReference>
<feature type="domain" description="2Fe-2S ferredoxin-type" evidence="6">
    <location>
        <begin position="6"/>
        <end position="82"/>
    </location>
</feature>
<dbReference type="InterPro" id="IPR036010">
    <property type="entry name" value="2Fe-2S_ferredoxin-like_sf"/>
</dbReference>
<dbReference type="RefSeq" id="WP_013255295.1">
    <property type="nucleotide sequence ID" value="NC_014364.1"/>
</dbReference>
<keyword evidence="3" id="KW-0560">Oxidoreductase</keyword>
<dbReference type="InterPro" id="IPR036884">
    <property type="entry name" value="2Fe-2S-bd_dom_sf"/>
</dbReference>
<reference evidence="7 8" key="1">
    <citation type="journal article" date="2010" name="Stand. Genomic Sci.">
        <title>Complete genome sequence of Spirochaeta smaragdinae type strain (SEBR 4228).</title>
        <authorList>
            <person name="Mavromatis K."/>
            <person name="Yasawong M."/>
            <person name="Chertkov O."/>
            <person name="Lapidus A."/>
            <person name="Lucas S."/>
            <person name="Nolan M."/>
            <person name="Del Rio T.G."/>
            <person name="Tice H."/>
            <person name="Cheng J.F."/>
            <person name="Pitluck S."/>
            <person name="Liolios K."/>
            <person name="Ivanova N."/>
            <person name="Tapia R."/>
            <person name="Han C."/>
            <person name="Bruce D."/>
            <person name="Goodwin L."/>
            <person name="Pati A."/>
            <person name="Chen A."/>
            <person name="Palaniappan K."/>
            <person name="Land M."/>
            <person name="Hauser L."/>
            <person name="Chang Y.J."/>
            <person name="Jeffries C.D."/>
            <person name="Detter J.C."/>
            <person name="Rohde M."/>
            <person name="Brambilla E."/>
            <person name="Spring S."/>
            <person name="Goker M."/>
            <person name="Sikorski J."/>
            <person name="Woyke T."/>
            <person name="Bristow J."/>
            <person name="Eisen J.A."/>
            <person name="Markowitz V."/>
            <person name="Hugenholtz P."/>
            <person name="Klenk H.P."/>
            <person name="Kyrpides N.C."/>
        </authorList>
    </citation>
    <scope>NUCLEOTIDE SEQUENCE [LARGE SCALE GENOMIC DNA]</scope>
    <source>
        <strain evidence="8">DSM 11293 / JCM 15392 / SEBR 4228</strain>
    </source>
</reference>
<dbReference type="PROSITE" id="PS51085">
    <property type="entry name" value="2FE2S_FER_2"/>
    <property type="match status" value="1"/>
</dbReference>
<dbReference type="GO" id="GO:0016491">
    <property type="term" value="F:oxidoreductase activity"/>
    <property type="evidence" value="ECO:0007669"/>
    <property type="project" value="UniProtKB-KW"/>
</dbReference>
<evidence type="ECO:0000259" key="6">
    <source>
        <dbReference type="PROSITE" id="PS51085"/>
    </source>
</evidence>
<evidence type="ECO:0000256" key="4">
    <source>
        <dbReference type="ARBA" id="ARBA00023004"/>
    </source>
</evidence>
<dbReference type="eggNOG" id="COG2080">
    <property type="taxonomic scope" value="Bacteria"/>
</dbReference>
<dbReference type="InterPro" id="IPR001041">
    <property type="entry name" value="2Fe-2S_ferredoxin-type"/>
</dbReference>
<dbReference type="SUPFAM" id="SSF47741">
    <property type="entry name" value="CO dehydrogenase ISP C-domain like"/>
    <property type="match status" value="1"/>
</dbReference>
<keyword evidence="4" id="KW-0408">Iron</keyword>
<keyword evidence="1" id="KW-0001">2Fe-2S</keyword>
<evidence type="ECO:0000313" key="8">
    <source>
        <dbReference type="Proteomes" id="UP000002318"/>
    </source>
</evidence>